<keyword evidence="1" id="KW-1133">Transmembrane helix</keyword>
<dbReference type="PANTHER" id="PTHR38454:SF1">
    <property type="entry name" value="INTEGRAL MEMBRANE PROTEIN"/>
    <property type="match status" value="1"/>
</dbReference>
<organism evidence="2">
    <name type="scientific">Sediminibacterium sp. KACHI17</name>
    <dbReference type="NCBI Taxonomy" id="1751071"/>
    <lineage>
        <taxon>Bacteria</taxon>
        <taxon>Pseudomonadati</taxon>
        <taxon>Bacteroidota</taxon>
        <taxon>Chitinophagia</taxon>
        <taxon>Chitinophagales</taxon>
        <taxon>Chitinophagaceae</taxon>
        <taxon>Sediminibacterium</taxon>
    </lineage>
</organism>
<dbReference type="Pfam" id="PF09586">
    <property type="entry name" value="YfhO"/>
    <property type="match status" value="1"/>
</dbReference>
<sequence length="711" mass="78822">MSQVIGAKPWIGILGGIAYAYATYDPVIIAVGHDTKMQAMGYMPALLGALWLIYKKEYWWGAALTALFSFLLIAMNHLQVTYYFLFVGGGMTIGFIIQWIKQKDYKHLGISLALALSMGALGVGPNIVTLATTSDYAKATMRGGSVKLDSTGQAKKSKGLDIDYAFYYGSYGIAETYTFLVPGIYGGSTNGELDKNSNLAKKAIEKGIPEDQAAQFAGSMPTYWGPQPMTSGPVYLGAIICFLFILGLVYLKTWHRWWILAVCIIAVIMSWGSNFMALNSFLFNNLPLYNKFRAPSIILILPQLLFPLLAIMALQQFLFEEKNKATALAALKKSVYVTGGLLLGAVLLYLTFDYIGKDDQIKNYLTQSLGGNQEEANAFYNALKEDRRSLFGSDLIRSILFIAAAAGLLWLAIKDKLKTAYVLIAIVALSSIDLFTIGKRYLSDRNFQDAEVVNENQFAPTPIDQEILKDTTRPRVLNLTVDPYTDAFTAYHHRSVGGYHPAKLSIYNDLISFQLNKQPMNMSVLNMLNTKYFIVPNQQTGQPGLQVNPQALGHAWFVKGIRYENDAAAVMKAMNQFSPADTAIVENSAKKDIPFEPVADSTASIVQVLNDNDLVRYRSNSSSNQFAVFSEIFYDRGWTATIDGKEAPIVKVNYALRGLAIPAGNHEIVFEFKPASYYNSAKIAVITSAPIWILLILASFFSFRRKREEKA</sequence>
<dbReference type="AlphaFoldDB" id="A0AAT9GFV9"/>
<feature type="transmembrane region" description="Helical" evidence="1">
    <location>
        <begin position="12"/>
        <end position="31"/>
    </location>
</feature>
<feature type="transmembrane region" description="Helical" evidence="1">
    <location>
        <begin position="37"/>
        <end position="53"/>
    </location>
</feature>
<feature type="transmembrane region" description="Helical" evidence="1">
    <location>
        <begin position="420"/>
        <end position="438"/>
    </location>
</feature>
<dbReference type="PANTHER" id="PTHR38454">
    <property type="entry name" value="INTEGRAL MEMBRANE PROTEIN-RELATED"/>
    <property type="match status" value="1"/>
</dbReference>
<feature type="transmembrane region" description="Helical" evidence="1">
    <location>
        <begin position="58"/>
        <end position="75"/>
    </location>
</feature>
<keyword evidence="1" id="KW-0812">Transmembrane</keyword>
<feature type="transmembrane region" description="Helical" evidence="1">
    <location>
        <begin position="258"/>
        <end position="282"/>
    </location>
</feature>
<evidence type="ECO:0000313" key="2">
    <source>
        <dbReference type="EMBL" id="BFG69517.1"/>
    </source>
</evidence>
<feature type="transmembrane region" description="Helical" evidence="1">
    <location>
        <begin position="81"/>
        <end position="100"/>
    </location>
</feature>
<gene>
    <name evidence="2" type="ORF">KACHI17_03980</name>
</gene>
<reference evidence="2" key="1">
    <citation type="submission" date="2024-02" db="EMBL/GenBank/DDBJ databases">
        <title>Sediminibacterium planktonica sp. nov. and Sediminibacterium longus sp. nov., isolated from surface lake and river water.</title>
        <authorList>
            <person name="Watanabe K."/>
            <person name="Takemine S."/>
            <person name="Ishii Y."/>
            <person name="Ogata Y."/>
            <person name="Shindo C."/>
            <person name="Suda W."/>
        </authorList>
    </citation>
    <scope>NUCLEOTIDE SEQUENCE</scope>
    <source>
        <strain evidence="2">KACHI17</strain>
    </source>
</reference>
<protein>
    <submittedName>
        <fullName evidence="2">YfhO family protein</fullName>
    </submittedName>
</protein>
<dbReference type="EMBL" id="AP029612">
    <property type="protein sequence ID" value="BFG69517.1"/>
    <property type="molecule type" value="Genomic_DNA"/>
</dbReference>
<name>A0AAT9GFV9_9BACT</name>
<feature type="transmembrane region" description="Helical" evidence="1">
    <location>
        <begin position="294"/>
        <end position="314"/>
    </location>
</feature>
<keyword evidence="1" id="KW-0472">Membrane</keyword>
<feature type="transmembrane region" description="Helical" evidence="1">
    <location>
        <begin position="234"/>
        <end position="251"/>
    </location>
</feature>
<feature type="transmembrane region" description="Helical" evidence="1">
    <location>
        <begin position="335"/>
        <end position="355"/>
    </location>
</feature>
<accession>A0AAT9GFV9</accession>
<dbReference type="InterPro" id="IPR018580">
    <property type="entry name" value="Uncharacterised_YfhO"/>
</dbReference>
<feature type="transmembrane region" description="Helical" evidence="1">
    <location>
        <begin position="395"/>
        <end position="413"/>
    </location>
</feature>
<evidence type="ECO:0000256" key="1">
    <source>
        <dbReference type="SAM" id="Phobius"/>
    </source>
</evidence>
<proteinExistence type="predicted"/>
<feature type="transmembrane region" description="Helical" evidence="1">
    <location>
        <begin position="683"/>
        <end position="703"/>
    </location>
</feature>
<feature type="transmembrane region" description="Helical" evidence="1">
    <location>
        <begin position="112"/>
        <end position="132"/>
    </location>
</feature>